<dbReference type="PROSITE" id="PS50823">
    <property type="entry name" value="KH_TYPE_2"/>
    <property type="match status" value="1"/>
</dbReference>
<evidence type="ECO:0000256" key="5">
    <source>
        <dbReference type="ARBA" id="ARBA00022730"/>
    </source>
</evidence>
<keyword evidence="4" id="KW-0997">Cell inner membrane</keyword>
<evidence type="ECO:0000256" key="7">
    <source>
        <dbReference type="ARBA" id="ARBA00022884"/>
    </source>
</evidence>
<dbReference type="Gene3D" id="3.30.300.20">
    <property type="match status" value="1"/>
</dbReference>
<evidence type="ECO:0000256" key="2">
    <source>
        <dbReference type="ARBA" id="ARBA00022475"/>
    </source>
</evidence>
<dbReference type="SUPFAM" id="SSF54814">
    <property type="entry name" value="Prokaryotic type KH domain (KH-domain type II)"/>
    <property type="match status" value="1"/>
</dbReference>
<feature type="domain" description="KH type-2" evidence="10">
    <location>
        <begin position="205"/>
        <end position="282"/>
    </location>
</feature>
<keyword evidence="8" id="KW-0342">GTP-binding</keyword>
<dbReference type="Pfam" id="PF07650">
    <property type="entry name" value="KH_2"/>
    <property type="match status" value="1"/>
</dbReference>
<evidence type="ECO:0000259" key="10">
    <source>
        <dbReference type="PROSITE" id="PS50823"/>
    </source>
</evidence>
<keyword evidence="9" id="KW-0472">Membrane</keyword>
<evidence type="ECO:0000259" key="11">
    <source>
        <dbReference type="PROSITE" id="PS51713"/>
    </source>
</evidence>
<dbReference type="InterPro" id="IPR030388">
    <property type="entry name" value="G_ERA_dom"/>
</dbReference>
<dbReference type="AlphaFoldDB" id="A0A3B0T2M3"/>
<dbReference type="PANTHER" id="PTHR42698:SF1">
    <property type="entry name" value="GTPASE ERA, MITOCHONDRIAL"/>
    <property type="match status" value="1"/>
</dbReference>
<dbReference type="InterPro" id="IPR005225">
    <property type="entry name" value="Small_GTP-bd"/>
</dbReference>
<evidence type="ECO:0000256" key="3">
    <source>
        <dbReference type="ARBA" id="ARBA00022490"/>
    </source>
</evidence>
<dbReference type="Gene3D" id="3.40.50.300">
    <property type="entry name" value="P-loop containing nucleotide triphosphate hydrolases"/>
    <property type="match status" value="1"/>
</dbReference>
<dbReference type="GO" id="GO:0005525">
    <property type="term" value="F:GTP binding"/>
    <property type="evidence" value="ECO:0007669"/>
    <property type="project" value="UniProtKB-KW"/>
</dbReference>
<dbReference type="NCBIfam" id="TIGR00436">
    <property type="entry name" value="era"/>
    <property type="match status" value="1"/>
</dbReference>
<name>A0A3B0T2M3_9ZZZZ</name>
<dbReference type="HAMAP" id="MF_00367">
    <property type="entry name" value="GTPase_Era"/>
    <property type="match status" value="1"/>
</dbReference>
<keyword evidence="7" id="KW-0694">RNA-binding</keyword>
<dbReference type="GO" id="GO:0043024">
    <property type="term" value="F:ribosomal small subunit binding"/>
    <property type="evidence" value="ECO:0007669"/>
    <property type="project" value="TreeGrafter"/>
</dbReference>
<evidence type="ECO:0000256" key="4">
    <source>
        <dbReference type="ARBA" id="ARBA00022519"/>
    </source>
</evidence>
<organism evidence="12">
    <name type="scientific">hydrothermal vent metagenome</name>
    <dbReference type="NCBI Taxonomy" id="652676"/>
    <lineage>
        <taxon>unclassified sequences</taxon>
        <taxon>metagenomes</taxon>
        <taxon>ecological metagenomes</taxon>
    </lineage>
</organism>
<dbReference type="Pfam" id="PF01926">
    <property type="entry name" value="MMR_HSR1"/>
    <property type="match status" value="1"/>
</dbReference>
<proteinExistence type="inferred from homology"/>
<accession>A0A3B0T2M3</accession>
<dbReference type="InterPro" id="IPR004044">
    <property type="entry name" value="KH_dom_type_2"/>
</dbReference>
<keyword evidence="3" id="KW-0963">Cytoplasm</keyword>
<feature type="domain" description="Era-type G" evidence="11">
    <location>
        <begin position="6"/>
        <end position="174"/>
    </location>
</feature>
<dbReference type="InterPro" id="IPR006073">
    <property type="entry name" value="GTP-bd"/>
</dbReference>
<dbReference type="GO" id="GO:0019843">
    <property type="term" value="F:rRNA binding"/>
    <property type="evidence" value="ECO:0007669"/>
    <property type="project" value="UniProtKB-KW"/>
</dbReference>
<dbReference type="PANTHER" id="PTHR42698">
    <property type="entry name" value="GTPASE ERA"/>
    <property type="match status" value="1"/>
</dbReference>
<dbReference type="GO" id="GO:0005829">
    <property type="term" value="C:cytosol"/>
    <property type="evidence" value="ECO:0007669"/>
    <property type="project" value="TreeGrafter"/>
</dbReference>
<keyword evidence="6" id="KW-0547">Nucleotide-binding</keyword>
<dbReference type="FunFam" id="3.30.300.20:FF:000031">
    <property type="entry name" value="GTPase Era"/>
    <property type="match status" value="1"/>
</dbReference>
<dbReference type="CDD" id="cd22534">
    <property type="entry name" value="KH-II_Era"/>
    <property type="match status" value="1"/>
</dbReference>
<comment type="similarity">
    <text evidence="1">Belongs to the TRAFAC class TrmE-Era-EngA-EngB-Septin-like GTPase superfamily. Era GTPase family.</text>
</comment>
<dbReference type="InterPro" id="IPR027417">
    <property type="entry name" value="P-loop_NTPase"/>
</dbReference>
<keyword evidence="2" id="KW-1003">Cell membrane</keyword>
<reference evidence="12" key="1">
    <citation type="submission" date="2018-06" db="EMBL/GenBank/DDBJ databases">
        <authorList>
            <person name="Zhirakovskaya E."/>
        </authorList>
    </citation>
    <scope>NUCLEOTIDE SEQUENCE</scope>
</reference>
<keyword evidence="5" id="KW-0699">rRNA-binding</keyword>
<evidence type="ECO:0000313" key="12">
    <source>
        <dbReference type="EMBL" id="VAW12585.1"/>
    </source>
</evidence>
<dbReference type="InterPro" id="IPR005662">
    <property type="entry name" value="GTPase_Era-like"/>
</dbReference>
<dbReference type="SUPFAM" id="SSF52540">
    <property type="entry name" value="P-loop containing nucleoside triphosphate hydrolases"/>
    <property type="match status" value="1"/>
</dbReference>
<evidence type="ECO:0000256" key="9">
    <source>
        <dbReference type="ARBA" id="ARBA00023136"/>
    </source>
</evidence>
<dbReference type="CDD" id="cd04163">
    <property type="entry name" value="Era"/>
    <property type="match status" value="1"/>
</dbReference>
<sequence length="302" mass="33328">MSDASRAGFVALIGAPNAGKSTLLNRLVGQKVSIVTHKVQTTRVPVKGITIAGASQIIFIDTPGIFAPTKRLERAMVTAAWGGAGDADVVALLVDSASRPRQVESLKIAKRLAGGGGAPVLLLNKIDLVPRDTLLALIAEFNQVCAFTETFPVSALTGEGVEEFLDYLARNVPEGHWLYPGDQVTDVPLRLLASEVTREKLFLRLHEELPYALTVETENWEERKDGSVRIEQVIYVERDSQKRIVLGKGGSQIKAVSMAARQEMAEILERQVHLFLFVKVRARWTEDPERYRQMGLDFQGRK</sequence>
<dbReference type="EMBL" id="UOEM01000048">
    <property type="protein sequence ID" value="VAW12585.1"/>
    <property type="molecule type" value="Genomic_DNA"/>
</dbReference>
<evidence type="ECO:0000256" key="6">
    <source>
        <dbReference type="ARBA" id="ARBA00022741"/>
    </source>
</evidence>
<evidence type="ECO:0000256" key="1">
    <source>
        <dbReference type="ARBA" id="ARBA00007921"/>
    </source>
</evidence>
<dbReference type="NCBIfam" id="NF000908">
    <property type="entry name" value="PRK00089.1"/>
    <property type="match status" value="1"/>
</dbReference>
<dbReference type="PROSITE" id="PS51713">
    <property type="entry name" value="G_ERA"/>
    <property type="match status" value="1"/>
</dbReference>
<dbReference type="GO" id="GO:0000028">
    <property type="term" value="P:ribosomal small subunit assembly"/>
    <property type="evidence" value="ECO:0007669"/>
    <property type="project" value="TreeGrafter"/>
</dbReference>
<dbReference type="InterPro" id="IPR015946">
    <property type="entry name" value="KH_dom-like_a/b"/>
</dbReference>
<evidence type="ECO:0000256" key="8">
    <source>
        <dbReference type="ARBA" id="ARBA00023134"/>
    </source>
</evidence>
<protein>
    <submittedName>
        <fullName evidence="12">GTP-binding protein Era</fullName>
    </submittedName>
</protein>
<dbReference type="InterPro" id="IPR009019">
    <property type="entry name" value="KH_sf_prok-type"/>
</dbReference>
<dbReference type="NCBIfam" id="TIGR00231">
    <property type="entry name" value="small_GTP"/>
    <property type="match status" value="1"/>
</dbReference>
<gene>
    <name evidence="12" type="ORF">MNBD_ALPHA09-2060</name>
</gene>